<dbReference type="PANTHER" id="PTHR35539:SF1">
    <property type="entry name" value="CDNA SEQUENCE BC048562"/>
    <property type="match status" value="1"/>
</dbReference>
<evidence type="ECO:0000313" key="1">
    <source>
        <dbReference type="EMBL" id="KAA3678879.1"/>
    </source>
</evidence>
<comment type="caution">
    <text evidence="1">The sequence shown here is derived from an EMBL/GenBank/DDBJ whole genome shotgun (WGS) entry which is preliminary data.</text>
</comment>
<sequence length="190" mass="21913">MPVSHYSGSWFPSGYYGHRYDALRRETNEEFRRKAKPFPPTAFLRRLAVDAPQKHSFSQQENRFQLANDISSSEKGGRRRCSSSLDNTKRLDLLRWPAANTDMGSVETAYQRTFNRTPAECMNSRLKSFWNNVSQPRFRTSYQEAFAVRSYTPDIIPVARHMRPKSTAPNLSVADCLTWIQATTPPKDTK</sequence>
<dbReference type="AlphaFoldDB" id="A0A5J4NTT7"/>
<reference evidence="1 2" key="1">
    <citation type="journal article" date="2019" name="Gigascience">
        <title>Whole-genome sequence of the oriental lung fluke Paragonimus westermani.</title>
        <authorList>
            <person name="Oey H."/>
            <person name="Zakrzewski M."/>
            <person name="Narain K."/>
            <person name="Devi K.R."/>
            <person name="Agatsuma T."/>
            <person name="Nawaratna S."/>
            <person name="Gobert G.N."/>
            <person name="Jones M.K."/>
            <person name="Ragan M.A."/>
            <person name="McManus D.P."/>
            <person name="Krause L."/>
        </authorList>
    </citation>
    <scope>NUCLEOTIDE SEQUENCE [LARGE SCALE GENOMIC DNA]</scope>
    <source>
        <strain evidence="1 2">IND2009</strain>
    </source>
</reference>
<gene>
    <name evidence="1" type="ORF">DEA37_0007314</name>
</gene>
<evidence type="ECO:0008006" key="3">
    <source>
        <dbReference type="Google" id="ProtNLM"/>
    </source>
</evidence>
<name>A0A5J4NTT7_9TREM</name>
<keyword evidence="2" id="KW-1185">Reference proteome</keyword>
<evidence type="ECO:0000313" key="2">
    <source>
        <dbReference type="Proteomes" id="UP000324629"/>
    </source>
</evidence>
<dbReference type="EMBL" id="QNGE01000928">
    <property type="protein sequence ID" value="KAA3678879.1"/>
    <property type="molecule type" value="Genomic_DNA"/>
</dbReference>
<accession>A0A5J4NTT7</accession>
<protein>
    <recommendedName>
        <fullName evidence="3">Domain of unknown function with conserved HDNR motif domain-containing protein</fullName>
    </recommendedName>
</protein>
<organism evidence="1 2">
    <name type="scientific">Paragonimus westermani</name>
    <dbReference type="NCBI Taxonomy" id="34504"/>
    <lineage>
        <taxon>Eukaryota</taxon>
        <taxon>Metazoa</taxon>
        <taxon>Spiralia</taxon>
        <taxon>Lophotrochozoa</taxon>
        <taxon>Platyhelminthes</taxon>
        <taxon>Trematoda</taxon>
        <taxon>Digenea</taxon>
        <taxon>Plagiorchiida</taxon>
        <taxon>Troglotremata</taxon>
        <taxon>Troglotrematidae</taxon>
        <taxon>Paragonimus</taxon>
    </lineage>
</organism>
<dbReference type="Proteomes" id="UP000324629">
    <property type="component" value="Unassembled WGS sequence"/>
</dbReference>
<proteinExistence type="predicted"/>
<dbReference type="PANTHER" id="PTHR35539">
    <property type="entry name" value="CDNA SEQUENCE BC048562"/>
    <property type="match status" value="1"/>
</dbReference>